<reference evidence="1 2" key="1">
    <citation type="journal article" date="2017" name="Int. J. Parasitol.">
        <title>The genome of the protozoan parasite Cystoisospora suis and a reverse vaccinology approach to identify vaccine candidates.</title>
        <authorList>
            <person name="Palmieri N."/>
            <person name="Shrestha A."/>
            <person name="Ruttkowski B."/>
            <person name="Beck T."/>
            <person name="Vogl C."/>
            <person name="Tomley F."/>
            <person name="Blake D.P."/>
            <person name="Joachim A."/>
        </authorList>
    </citation>
    <scope>NUCLEOTIDE SEQUENCE [LARGE SCALE GENOMIC DNA]</scope>
    <source>
        <strain evidence="1 2">Wien I</strain>
    </source>
</reference>
<organism evidence="1 2">
    <name type="scientific">Cystoisospora suis</name>
    <dbReference type="NCBI Taxonomy" id="483139"/>
    <lineage>
        <taxon>Eukaryota</taxon>
        <taxon>Sar</taxon>
        <taxon>Alveolata</taxon>
        <taxon>Apicomplexa</taxon>
        <taxon>Conoidasida</taxon>
        <taxon>Coccidia</taxon>
        <taxon>Eucoccidiorida</taxon>
        <taxon>Eimeriorina</taxon>
        <taxon>Sarcocystidae</taxon>
        <taxon>Cystoisospora</taxon>
    </lineage>
</organism>
<dbReference type="AlphaFoldDB" id="A0A2C6LBY3"/>
<dbReference type="Proteomes" id="UP000221165">
    <property type="component" value="Unassembled WGS sequence"/>
</dbReference>
<protein>
    <submittedName>
        <fullName evidence="1">Uncharacterized protein</fullName>
    </submittedName>
</protein>
<feature type="non-terminal residue" evidence="1">
    <location>
        <position position="1"/>
    </location>
</feature>
<proteinExistence type="predicted"/>
<keyword evidence="2" id="KW-1185">Reference proteome</keyword>
<evidence type="ECO:0000313" key="2">
    <source>
        <dbReference type="Proteomes" id="UP000221165"/>
    </source>
</evidence>
<gene>
    <name evidence="1" type="ORF">CSUI_001536</name>
</gene>
<dbReference type="EMBL" id="MIGC01000616">
    <property type="protein sequence ID" value="PHJ24605.1"/>
    <property type="molecule type" value="Genomic_DNA"/>
</dbReference>
<accession>A0A2C6LBY3</accession>
<comment type="caution">
    <text evidence="1">The sequence shown here is derived from an EMBL/GenBank/DDBJ whole genome shotgun (WGS) entry which is preliminary data.</text>
</comment>
<dbReference type="GeneID" id="94424953"/>
<sequence>QEVGCSPGRRAECLYTRALCVYSSLYSCRISFVRMHREVFDLTQAPPLHLPPRLVLLLIRPIFIKEGQESKQQFLLLRRLHLEGL</sequence>
<dbReference type="VEuPathDB" id="ToxoDB:CSUI_001536"/>
<name>A0A2C6LBY3_9APIC</name>
<dbReference type="RefSeq" id="XP_067926277.1">
    <property type="nucleotide sequence ID" value="XM_068061742.1"/>
</dbReference>
<evidence type="ECO:0000313" key="1">
    <source>
        <dbReference type="EMBL" id="PHJ24605.1"/>
    </source>
</evidence>